<dbReference type="Gene3D" id="3.30.70.920">
    <property type="match status" value="1"/>
</dbReference>
<reference evidence="5 6" key="1">
    <citation type="submission" date="2019-01" db="EMBL/GenBank/DDBJ databases">
        <authorList>
            <person name="Chen W.-M."/>
        </authorList>
    </citation>
    <scope>NUCLEOTIDE SEQUENCE [LARGE SCALE GENOMIC DNA]</scope>
    <source>
        <strain evidence="5 6">FSY-9</strain>
    </source>
</reference>
<dbReference type="SUPFAM" id="SSF46785">
    <property type="entry name" value="Winged helix' DNA-binding domain"/>
    <property type="match status" value="1"/>
</dbReference>
<keyword evidence="3" id="KW-0804">Transcription</keyword>
<dbReference type="Pfam" id="PF01037">
    <property type="entry name" value="AsnC_trans_reg"/>
    <property type="match status" value="1"/>
</dbReference>
<keyword evidence="6" id="KW-1185">Reference proteome</keyword>
<dbReference type="PANTHER" id="PTHR30154:SF46">
    <property type="entry name" value="TRANSCRIPTIONAL REGULATORY PROTEIN"/>
    <property type="match status" value="1"/>
</dbReference>
<comment type="caution">
    <text evidence="5">The sequence shown here is derived from an EMBL/GenBank/DDBJ whole genome shotgun (WGS) entry which is preliminary data.</text>
</comment>
<dbReference type="SMART" id="SM00344">
    <property type="entry name" value="HTH_ASNC"/>
    <property type="match status" value="1"/>
</dbReference>
<dbReference type="Pfam" id="PF13404">
    <property type="entry name" value="HTH_AsnC-type"/>
    <property type="match status" value="1"/>
</dbReference>
<dbReference type="InterPro" id="IPR000485">
    <property type="entry name" value="AsnC-type_HTH_dom"/>
</dbReference>
<dbReference type="InterPro" id="IPR019887">
    <property type="entry name" value="Tscrpt_reg_AsnC/Lrp_C"/>
</dbReference>
<dbReference type="Gene3D" id="1.10.10.10">
    <property type="entry name" value="Winged helix-like DNA-binding domain superfamily/Winged helix DNA-binding domain"/>
    <property type="match status" value="1"/>
</dbReference>
<evidence type="ECO:0000313" key="5">
    <source>
        <dbReference type="EMBL" id="RVU06316.1"/>
    </source>
</evidence>
<dbReference type="InterPro" id="IPR036388">
    <property type="entry name" value="WH-like_DNA-bd_sf"/>
</dbReference>
<dbReference type="InterPro" id="IPR019888">
    <property type="entry name" value="Tscrpt_reg_AsnC-like"/>
</dbReference>
<dbReference type="PANTHER" id="PTHR30154">
    <property type="entry name" value="LEUCINE-RESPONSIVE REGULATORY PROTEIN"/>
    <property type="match status" value="1"/>
</dbReference>
<accession>A0A3S2UVQ6</accession>
<dbReference type="GO" id="GO:0005829">
    <property type="term" value="C:cytosol"/>
    <property type="evidence" value="ECO:0007669"/>
    <property type="project" value="TreeGrafter"/>
</dbReference>
<dbReference type="InterPro" id="IPR036390">
    <property type="entry name" value="WH_DNA-bd_sf"/>
</dbReference>
<evidence type="ECO:0000313" key="6">
    <source>
        <dbReference type="Proteomes" id="UP000282837"/>
    </source>
</evidence>
<dbReference type="InterPro" id="IPR011008">
    <property type="entry name" value="Dimeric_a/b-barrel"/>
</dbReference>
<evidence type="ECO:0000256" key="1">
    <source>
        <dbReference type="ARBA" id="ARBA00023015"/>
    </source>
</evidence>
<dbReference type="EMBL" id="SACO01000003">
    <property type="protein sequence ID" value="RVU06316.1"/>
    <property type="molecule type" value="Genomic_DNA"/>
</dbReference>
<dbReference type="PROSITE" id="PS50956">
    <property type="entry name" value="HTH_ASNC_2"/>
    <property type="match status" value="1"/>
</dbReference>
<evidence type="ECO:0000256" key="3">
    <source>
        <dbReference type="ARBA" id="ARBA00023163"/>
    </source>
</evidence>
<dbReference type="GO" id="GO:0043565">
    <property type="term" value="F:sequence-specific DNA binding"/>
    <property type="evidence" value="ECO:0007669"/>
    <property type="project" value="InterPro"/>
</dbReference>
<dbReference type="SUPFAM" id="SSF54909">
    <property type="entry name" value="Dimeric alpha+beta barrel"/>
    <property type="match status" value="1"/>
</dbReference>
<dbReference type="OrthoDB" id="9813313at2"/>
<evidence type="ECO:0000256" key="2">
    <source>
        <dbReference type="ARBA" id="ARBA00023125"/>
    </source>
</evidence>
<sequence>MTEIHTTDFDATDFRIMRALSEDGRMSDVTLGEKVHLSSTAAARRRKILEECGAISGYTAEMDLPMLGLGIVVIVAIELRSQAEAVLNEFEAAVIHCPSVTFCSFVSGDTDFLMMVHVKNFDDYDRVYRSELATLPHVARIRSSFVMRSVTQRTVPPAIFNGVK</sequence>
<keyword evidence="2" id="KW-0238">DNA-binding</keyword>
<dbReference type="GO" id="GO:0043200">
    <property type="term" value="P:response to amino acid"/>
    <property type="evidence" value="ECO:0007669"/>
    <property type="project" value="TreeGrafter"/>
</dbReference>
<organism evidence="5 6">
    <name type="scientific">Novosphingobium umbonatum</name>
    <dbReference type="NCBI Taxonomy" id="1908524"/>
    <lineage>
        <taxon>Bacteria</taxon>
        <taxon>Pseudomonadati</taxon>
        <taxon>Pseudomonadota</taxon>
        <taxon>Alphaproteobacteria</taxon>
        <taxon>Sphingomonadales</taxon>
        <taxon>Sphingomonadaceae</taxon>
        <taxon>Novosphingobium</taxon>
    </lineage>
</organism>
<protein>
    <submittedName>
        <fullName evidence="5">Lrp/AsnC family transcriptional regulator</fullName>
    </submittedName>
</protein>
<name>A0A3S2UVQ6_9SPHN</name>
<gene>
    <name evidence="5" type="ORF">EOE18_05680</name>
</gene>
<dbReference type="AlphaFoldDB" id="A0A3S2UVQ6"/>
<proteinExistence type="predicted"/>
<dbReference type="PRINTS" id="PR00033">
    <property type="entry name" value="HTHASNC"/>
</dbReference>
<evidence type="ECO:0000259" key="4">
    <source>
        <dbReference type="PROSITE" id="PS50956"/>
    </source>
</evidence>
<dbReference type="Proteomes" id="UP000282837">
    <property type="component" value="Unassembled WGS sequence"/>
</dbReference>
<feature type="domain" description="HTH asnC-type" evidence="4">
    <location>
        <begin position="9"/>
        <end position="70"/>
    </location>
</feature>
<keyword evidence="1" id="KW-0805">Transcription regulation</keyword>
<dbReference type="RefSeq" id="WP_127707093.1">
    <property type="nucleotide sequence ID" value="NZ_SACO01000003.1"/>
</dbReference>